<reference evidence="1 2" key="1">
    <citation type="submission" date="2018-06" db="EMBL/GenBank/DDBJ databases">
        <title>Comparative genomics reveals the genomic features of Rhizophagus irregularis, R. cerebriforme, R. diaphanum and Gigaspora rosea, and their symbiotic lifestyle signature.</title>
        <authorList>
            <person name="Morin E."/>
            <person name="San Clemente H."/>
            <person name="Chen E.C.H."/>
            <person name="De La Providencia I."/>
            <person name="Hainaut M."/>
            <person name="Kuo A."/>
            <person name="Kohler A."/>
            <person name="Murat C."/>
            <person name="Tang N."/>
            <person name="Roy S."/>
            <person name="Loubradou J."/>
            <person name="Henrissat B."/>
            <person name="Grigoriev I.V."/>
            <person name="Corradi N."/>
            <person name="Roux C."/>
            <person name="Martin F.M."/>
        </authorList>
    </citation>
    <scope>NUCLEOTIDE SEQUENCE [LARGE SCALE GENOMIC DNA]</scope>
    <source>
        <strain evidence="1 2">DAOM 194757</strain>
    </source>
</reference>
<keyword evidence="2" id="KW-1185">Reference proteome</keyword>
<evidence type="ECO:0000313" key="2">
    <source>
        <dbReference type="Proteomes" id="UP000266673"/>
    </source>
</evidence>
<dbReference type="AlphaFoldDB" id="A0A397VT03"/>
<accession>A0A397VT03</accession>
<comment type="caution">
    <text evidence="1">The sequence shown here is derived from an EMBL/GenBank/DDBJ whole genome shotgun (WGS) entry which is preliminary data.</text>
</comment>
<dbReference type="EMBL" id="QKWP01000321">
    <property type="protein sequence ID" value="RIB22186.1"/>
    <property type="molecule type" value="Genomic_DNA"/>
</dbReference>
<evidence type="ECO:0000313" key="1">
    <source>
        <dbReference type="EMBL" id="RIB22186.1"/>
    </source>
</evidence>
<sequence>MTCQDDSHLPGQFKFREMLRGPNNTNGGHICKIANSDLLEFVQAFYSTTKLKSNLGGIRKLADVYNGFVMGYIDIEFNNIVITSCLADRSQNNRFLTAIKIYEPYPKLSFYICAAGINNTSTNDMGPKFVVKQIVKEILAGDGIYSPSEINGSIGFTACSAGFWARDQANINYIATTGHCFDDSDLFNLRTQIDPSDLIGQMIYHLQSPDFGLNFGETLDQYHVYHSDNHNETRMKP</sequence>
<dbReference type="Proteomes" id="UP000266673">
    <property type="component" value="Unassembled WGS sequence"/>
</dbReference>
<gene>
    <name evidence="1" type="ORF">C2G38_2174619</name>
</gene>
<name>A0A397VT03_9GLOM</name>
<organism evidence="1 2">
    <name type="scientific">Gigaspora rosea</name>
    <dbReference type="NCBI Taxonomy" id="44941"/>
    <lineage>
        <taxon>Eukaryota</taxon>
        <taxon>Fungi</taxon>
        <taxon>Fungi incertae sedis</taxon>
        <taxon>Mucoromycota</taxon>
        <taxon>Glomeromycotina</taxon>
        <taxon>Glomeromycetes</taxon>
        <taxon>Diversisporales</taxon>
        <taxon>Gigasporaceae</taxon>
        <taxon>Gigaspora</taxon>
    </lineage>
</organism>
<dbReference type="InterPro" id="IPR043504">
    <property type="entry name" value="Peptidase_S1_PA_chymotrypsin"/>
</dbReference>
<protein>
    <recommendedName>
        <fullName evidence="3">Peptidase S1 domain-containing protein</fullName>
    </recommendedName>
</protein>
<dbReference type="Gene3D" id="2.40.10.10">
    <property type="entry name" value="Trypsin-like serine proteases"/>
    <property type="match status" value="1"/>
</dbReference>
<proteinExistence type="predicted"/>
<evidence type="ECO:0008006" key="3">
    <source>
        <dbReference type="Google" id="ProtNLM"/>
    </source>
</evidence>